<name>A0A381E7M6_9GAMM</name>
<keyword evidence="1" id="KW-0812">Transmembrane</keyword>
<evidence type="ECO:0000313" key="3">
    <source>
        <dbReference type="Proteomes" id="UP000254572"/>
    </source>
</evidence>
<evidence type="ECO:0000313" key="2">
    <source>
        <dbReference type="EMBL" id="SUX22704.1"/>
    </source>
</evidence>
<keyword evidence="1" id="KW-0472">Membrane</keyword>
<keyword evidence="1" id="KW-1133">Transmembrane helix</keyword>
<accession>A0A381E7M6</accession>
<dbReference type="EMBL" id="UFUW01000001">
    <property type="protein sequence ID" value="SUX22704.1"/>
    <property type="molecule type" value="Genomic_DNA"/>
</dbReference>
<proteinExistence type="predicted"/>
<organism evidence="2 3">
    <name type="scientific">Cardiobacterium valvarum</name>
    <dbReference type="NCBI Taxonomy" id="194702"/>
    <lineage>
        <taxon>Bacteria</taxon>
        <taxon>Pseudomonadati</taxon>
        <taxon>Pseudomonadota</taxon>
        <taxon>Gammaproteobacteria</taxon>
        <taxon>Cardiobacteriales</taxon>
        <taxon>Cardiobacteriaceae</taxon>
        <taxon>Cardiobacterium</taxon>
    </lineage>
</organism>
<feature type="transmembrane region" description="Helical" evidence="1">
    <location>
        <begin position="147"/>
        <end position="169"/>
    </location>
</feature>
<reference evidence="2 3" key="1">
    <citation type="submission" date="2018-06" db="EMBL/GenBank/DDBJ databases">
        <authorList>
            <consortium name="Pathogen Informatics"/>
            <person name="Doyle S."/>
        </authorList>
    </citation>
    <scope>NUCLEOTIDE SEQUENCE [LARGE SCALE GENOMIC DNA]</scope>
    <source>
        <strain evidence="2 3">NCTC13294</strain>
    </source>
</reference>
<dbReference type="RefSeq" id="WP_147293475.1">
    <property type="nucleotide sequence ID" value="NZ_JBHLZC010000005.1"/>
</dbReference>
<evidence type="ECO:0000256" key="1">
    <source>
        <dbReference type="SAM" id="Phobius"/>
    </source>
</evidence>
<dbReference type="Proteomes" id="UP000254572">
    <property type="component" value="Unassembled WGS sequence"/>
</dbReference>
<protein>
    <submittedName>
        <fullName evidence="2">Uncharacterized protein</fullName>
    </submittedName>
</protein>
<feature type="transmembrane region" description="Helical" evidence="1">
    <location>
        <begin position="6"/>
        <end position="29"/>
    </location>
</feature>
<gene>
    <name evidence="2" type="ORF">NCTC13294_01318</name>
</gene>
<dbReference type="AlphaFoldDB" id="A0A381E7M6"/>
<sequence length="190" mass="21607">MMNTLLPVSVIIAGIASLILNLLIVPAILKPIRHRLMMDSPLSEEPPDIKRYLRASIIIILCVPVVIGPLLYVVHGDNFLGKQERQWQAYVEQQHCKFVSEETIGNAVPLTTWQCHDGLHQVNVAVHQTKQGIAVGGDITLLRRICYVLSAIYLLVAVGEILLTMRQYYLYKRLWRQMRTNHTEGQEKLS</sequence>
<keyword evidence="3" id="KW-1185">Reference proteome</keyword>
<feature type="transmembrane region" description="Helical" evidence="1">
    <location>
        <begin position="52"/>
        <end position="74"/>
    </location>
</feature>